<dbReference type="Gene3D" id="3.30.530.20">
    <property type="match status" value="1"/>
</dbReference>
<dbReference type="EMBL" id="QEQK01000002">
    <property type="protein sequence ID" value="PWN57433.1"/>
    <property type="molecule type" value="Genomic_DNA"/>
</dbReference>
<sequence length="160" mass="17772">MTSTPGPAAPVTDPVLHSNTELGISAAIAFDDFTKPELLTQWLTAAANVDRGVGGRYELFWMPDDPKNNSTMGCKITAWAPGELLAFHWKSPAQFKAFANVVDPLTHVVVTFIAHDRGCRVHLVHSGWRSSPEWDQARLWQARAWSVAFDQWRSLLSAET</sequence>
<feature type="domain" description="Activator of Hsp90 ATPase homologue 1/2-like C-terminal" evidence="2">
    <location>
        <begin position="29"/>
        <end position="153"/>
    </location>
</feature>
<dbReference type="RefSeq" id="WP_109718937.1">
    <property type="nucleotide sequence ID" value="NZ_QEQK01000002.1"/>
</dbReference>
<dbReference type="CDD" id="cd07814">
    <property type="entry name" value="SRPBCC_CalC_Aha1-like"/>
    <property type="match status" value="1"/>
</dbReference>
<evidence type="ECO:0000313" key="4">
    <source>
        <dbReference type="Proteomes" id="UP000251800"/>
    </source>
</evidence>
<dbReference type="AlphaFoldDB" id="A0A363UPQ1"/>
<keyword evidence="4" id="KW-1185">Reference proteome</keyword>
<name>A0A363UPQ1_9GAMM</name>
<dbReference type="Pfam" id="PF08327">
    <property type="entry name" value="AHSA1"/>
    <property type="match status" value="1"/>
</dbReference>
<dbReference type="InterPro" id="IPR023393">
    <property type="entry name" value="START-like_dom_sf"/>
</dbReference>
<evidence type="ECO:0000256" key="1">
    <source>
        <dbReference type="ARBA" id="ARBA00006817"/>
    </source>
</evidence>
<dbReference type="InterPro" id="IPR013538">
    <property type="entry name" value="ASHA1/2-like_C"/>
</dbReference>
<protein>
    <submittedName>
        <fullName evidence="3">ATPase</fullName>
    </submittedName>
</protein>
<gene>
    <name evidence="3" type="ORF">DEH80_02780</name>
</gene>
<dbReference type="OrthoDB" id="120079at2"/>
<proteinExistence type="inferred from homology"/>
<evidence type="ECO:0000313" key="3">
    <source>
        <dbReference type="EMBL" id="PWN57433.1"/>
    </source>
</evidence>
<reference evidence="3 4" key="1">
    <citation type="submission" date="2018-05" db="EMBL/GenBank/DDBJ databases">
        <title>Abyssibacter profundi OUC007T gen. nov., sp. nov, a marine bacterium isolated from seawater of the Mariana Trench.</title>
        <authorList>
            <person name="Zhou S."/>
        </authorList>
    </citation>
    <scope>NUCLEOTIDE SEQUENCE [LARGE SCALE GENOMIC DNA]</scope>
    <source>
        <strain evidence="3 4">OUC007</strain>
    </source>
</reference>
<dbReference type="SUPFAM" id="SSF55961">
    <property type="entry name" value="Bet v1-like"/>
    <property type="match status" value="1"/>
</dbReference>
<evidence type="ECO:0000259" key="2">
    <source>
        <dbReference type="Pfam" id="PF08327"/>
    </source>
</evidence>
<accession>A0A363UPQ1</accession>
<organism evidence="3 4">
    <name type="scientific">Abyssibacter profundi</name>
    <dbReference type="NCBI Taxonomy" id="2182787"/>
    <lineage>
        <taxon>Bacteria</taxon>
        <taxon>Pseudomonadati</taxon>
        <taxon>Pseudomonadota</taxon>
        <taxon>Gammaproteobacteria</taxon>
        <taxon>Chromatiales</taxon>
        <taxon>Oceanococcaceae</taxon>
        <taxon>Abyssibacter</taxon>
    </lineage>
</organism>
<comment type="similarity">
    <text evidence="1">Belongs to the AHA1 family.</text>
</comment>
<dbReference type="Proteomes" id="UP000251800">
    <property type="component" value="Unassembled WGS sequence"/>
</dbReference>
<comment type="caution">
    <text evidence="3">The sequence shown here is derived from an EMBL/GenBank/DDBJ whole genome shotgun (WGS) entry which is preliminary data.</text>
</comment>